<dbReference type="PANTHER" id="PTHR43861">
    <property type="entry name" value="TRANS-ACONITATE 2-METHYLTRANSFERASE-RELATED"/>
    <property type="match status" value="1"/>
</dbReference>
<dbReference type="AlphaFoldDB" id="A0A0B9AT89"/>
<dbReference type="InterPro" id="IPR029063">
    <property type="entry name" value="SAM-dependent_MTases_sf"/>
</dbReference>
<evidence type="ECO:0000259" key="3">
    <source>
        <dbReference type="Pfam" id="PF13649"/>
    </source>
</evidence>
<feature type="domain" description="Methyltransferase" evidence="3">
    <location>
        <begin position="40"/>
        <end position="131"/>
    </location>
</feature>
<dbReference type="Proteomes" id="UP000031488">
    <property type="component" value="Unassembled WGS sequence"/>
</dbReference>
<comment type="caution">
    <text evidence="4">The sequence shown here is derived from an EMBL/GenBank/DDBJ whole genome shotgun (WGS) entry which is preliminary data.</text>
</comment>
<gene>
    <name evidence="4" type="ORF">AE0388_0319</name>
</gene>
<evidence type="ECO:0000256" key="1">
    <source>
        <dbReference type="ARBA" id="ARBA00022679"/>
    </source>
</evidence>
<reference evidence="4 5" key="1">
    <citation type="submission" date="2014-11" db="EMBL/GenBank/DDBJ databases">
        <title>Draft Genome Sequence of Brevibacterium linens AE038-8.</title>
        <authorList>
            <person name="Maizel D."/>
            <person name="Utturkar S.M."/>
            <person name="Brown S.D."/>
            <person name="Ferrero M."/>
            <person name="Rosen B.P."/>
        </authorList>
    </citation>
    <scope>NUCLEOTIDE SEQUENCE [LARGE SCALE GENOMIC DNA]</scope>
    <source>
        <strain evidence="4 5">AE038-8</strain>
    </source>
</reference>
<dbReference type="InterPro" id="IPR041698">
    <property type="entry name" value="Methyltransf_25"/>
</dbReference>
<proteinExistence type="predicted"/>
<keyword evidence="5" id="KW-1185">Reference proteome</keyword>
<dbReference type="Gene3D" id="3.40.50.150">
    <property type="entry name" value="Vaccinia Virus protein VP39"/>
    <property type="match status" value="1"/>
</dbReference>
<dbReference type="EMBL" id="JTJZ01000011">
    <property type="protein sequence ID" value="KHS54112.1"/>
    <property type="molecule type" value="Genomic_DNA"/>
</dbReference>
<dbReference type="GO" id="GO:0016740">
    <property type="term" value="F:transferase activity"/>
    <property type="evidence" value="ECO:0007669"/>
    <property type="project" value="UniProtKB-KW"/>
</dbReference>
<protein>
    <recommendedName>
        <fullName evidence="3">Methyltransferase domain-containing protein</fullName>
    </recommendedName>
</protein>
<dbReference type="RefSeq" id="WP_039206484.1">
    <property type="nucleotide sequence ID" value="NZ_JTJZ01000011.1"/>
</dbReference>
<dbReference type="CDD" id="cd02440">
    <property type="entry name" value="AdoMet_MTases"/>
    <property type="match status" value="1"/>
</dbReference>
<sequence length="247" mass="26921">MDDAGYDDDLLAKIYDEDNGDGPDHDYFRSMADDLSASSITDLGCGTGILTVTLAKKGRIIVGIDPAAAMLTHAATRPGGDRVEWRRGTSELIDRDANDLIVMSGNVAMHIIDEAWRATLLDIAQGLKAGGRLVFETRNPRNESWTAWGGPAEVRETSAGTLRESESVSGPDADGTVTMTTSHEFIGAGRTIETTLRLRFRSAETLQRDLHSVGLRIENLWSDWHRSPFTGSAEERLIVVEASKGFD</sequence>
<dbReference type="SUPFAM" id="SSF53335">
    <property type="entry name" value="S-adenosyl-L-methionine-dependent methyltransferases"/>
    <property type="match status" value="1"/>
</dbReference>
<organism evidence="4 5">
    <name type="scientific">Brevibacterium linens</name>
    <dbReference type="NCBI Taxonomy" id="1703"/>
    <lineage>
        <taxon>Bacteria</taxon>
        <taxon>Bacillati</taxon>
        <taxon>Actinomycetota</taxon>
        <taxon>Actinomycetes</taxon>
        <taxon>Micrococcales</taxon>
        <taxon>Brevibacteriaceae</taxon>
        <taxon>Brevibacterium</taxon>
    </lineage>
</organism>
<name>A0A0B9AT89_BRELN</name>
<dbReference type="OrthoDB" id="9805171at2"/>
<feature type="region of interest" description="Disordered" evidence="2">
    <location>
        <begin position="159"/>
        <end position="178"/>
    </location>
</feature>
<evidence type="ECO:0000313" key="5">
    <source>
        <dbReference type="Proteomes" id="UP000031488"/>
    </source>
</evidence>
<evidence type="ECO:0000256" key="2">
    <source>
        <dbReference type="SAM" id="MobiDB-lite"/>
    </source>
</evidence>
<evidence type="ECO:0000313" key="4">
    <source>
        <dbReference type="EMBL" id="KHS54112.1"/>
    </source>
</evidence>
<accession>A0A0B9AT89</accession>
<dbReference type="Pfam" id="PF13649">
    <property type="entry name" value="Methyltransf_25"/>
    <property type="match status" value="1"/>
</dbReference>
<keyword evidence="1" id="KW-0808">Transferase</keyword>
<dbReference type="PATRIC" id="fig|1703.6.peg.206"/>